<gene>
    <name evidence="6" type="ORF">Ptr86124_010750</name>
</gene>
<keyword evidence="1" id="KW-0808">Transferase</keyword>
<organism evidence="6 7">
    <name type="scientific">Pyrenophora tritici-repentis</name>
    <dbReference type="NCBI Taxonomy" id="45151"/>
    <lineage>
        <taxon>Eukaryota</taxon>
        <taxon>Fungi</taxon>
        <taxon>Dikarya</taxon>
        <taxon>Ascomycota</taxon>
        <taxon>Pezizomycotina</taxon>
        <taxon>Dothideomycetes</taxon>
        <taxon>Pleosporomycetidae</taxon>
        <taxon>Pleosporales</taxon>
        <taxon>Pleosporineae</taxon>
        <taxon>Pleosporaceae</taxon>
        <taxon>Pyrenophora</taxon>
    </lineage>
</organism>
<dbReference type="InterPro" id="IPR036759">
    <property type="entry name" value="TPK_catalytic_sf"/>
</dbReference>
<dbReference type="PANTHER" id="PTHR13622">
    <property type="entry name" value="THIAMIN PYROPHOSPHOKINASE"/>
    <property type="match status" value="1"/>
</dbReference>
<keyword evidence="3" id="KW-0418">Kinase</keyword>
<keyword evidence="2" id="KW-0547">Nucleotide-binding</keyword>
<evidence type="ECO:0000259" key="5">
    <source>
        <dbReference type="SMART" id="SM00983"/>
    </source>
</evidence>
<reference evidence="7" key="1">
    <citation type="journal article" date="2022" name="Microb. Genom.">
        <title>A global pangenome for the wheat fungal pathogen Pyrenophora tritici-repentis and prediction of effector protein structural homology.</title>
        <authorList>
            <person name="Moolhuijzen P.M."/>
            <person name="See P.T."/>
            <person name="Shi G."/>
            <person name="Powell H.R."/>
            <person name="Cockram J."/>
            <person name="Jorgensen L.N."/>
            <person name="Benslimane H."/>
            <person name="Strelkov S.E."/>
            <person name="Turner J."/>
            <person name="Liu Z."/>
            <person name="Moffat C.S."/>
        </authorList>
    </citation>
    <scope>NUCLEOTIDE SEQUENCE [LARGE SCALE GENOMIC DNA]</scope>
</reference>
<dbReference type="PANTHER" id="PTHR13622:SF8">
    <property type="entry name" value="THIAMIN PYROPHOSPHOKINASE 1"/>
    <property type="match status" value="1"/>
</dbReference>
<dbReference type="InterPro" id="IPR036371">
    <property type="entry name" value="TPK_B1-bd_sf"/>
</dbReference>
<dbReference type="InterPro" id="IPR007371">
    <property type="entry name" value="TPK_catalytic"/>
</dbReference>
<evidence type="ECO:0000256" key="2">
    <source>
        <dbReference type="ARBA" id="ARBA00022741"/>
    </source>
</evidence>
<dbReference type="AlphaFoldDB" id="A0A922N301"/>
<evidence type="ECO:0000256" key="3">
    <source>
        <dbReference type="ARBA" id="ARBA00022777"/>
    </source>
</evidence>
<comment type="caution">
    <text evidence="6">The sequence shown here is derived from an EMBL/GenBank/DDBJ whole genome shotgun (WGS) entry which is preliminary data.</text>
</comment>
<dbReference type="CDD" id="cd07995">
    <property type="entry name" value="TPK"/>
    <property type="match status" value="1"/>
</dbReference>
<sequence>MAQTSVLLTLPGEIRNQIVEYILDRELGTYPPPLRRSPLAIPWTCRQLYLEFQSLVRHSTVFTIQWSSANDLIAKASILPHVVASSITKLQIQLPSRLEGLYMNDSTRSRIKSFDFALAGLTSLEEVYFRYRPEHHDEGAGGRGRELVVLILWKMLWEKHMKSLRKICIVHDGTQPRLSMPLLYGMLESYQPLRMSRRWEVRSHLAHGQLLFVERCRGQVIRQVSVIVGYSFREAEQYITVCKEVLAEEYADMFLARRRDCKYVTPPSNMSDEEIRCELDSLRIEYPVLGNVEQVLQPHVETIQIMANEVGSEYEPGKFLADAAHPETTSNPPDLLILNQPIAHFDAFSRLWKHSGHRICADGGANRLFDMFKGDLAEQRKHYLPNLIHGDLDSLRDDVRDYYEGRGVPVLRDGDQISTDFGKCMRKLSSRLPASALRDVLVLGTLGGRVDQGLGLLHEMAREESRHENLRLWLFSESSLSFILRSGTNFLSGLQQSGVFSENVGILPIYGPAIISTEGLEWDVREWETRIGGQVSTSNHVKADVVRIETNAQFVSNTTATINPVSGPPPLSPKYAQRASQANIATHSRYYWTFGTLPARPPKFLLGEYPAIRAAHIRTGAISASTQSFPGLTTSGLPDEHFTLHRHAPH</sequence>
<dbReference type="Gene3D" id="3.40.50.10240">
    <property type="entry name" value="Thiamin pyrophosphokinase, catalytic domain"/>
    <property type="match status" value="1"/>
</dbReference>
<proteinExistence type="predicted"/>
<dbReference type="GO" id="GO:0006772">
    <property type="term" value="P:thiamine metabolic process"/>
    <property type="evidence" value="ECO:0007669"/>
    <property type="project" value="InterPro"/>
</dbReference>
<evidence type="ECO:0000313" key="6">
    <source>
        <dbReference type="EMBL" id="KAI1510304.1"/>
    </source>
</evidence>
<dbReference type="InterPro" id="IPR007373">
    <property type="entry name" value="Thiamin_PyroPKinase_B1-bd"/>
</dbReference>
<dbReference type="GO" id="GO:0005524">
    <property type="term" value="F:ATP binding"/>
    <property type="evidence" value="ECO:0007669"/>
    <property type="project" value="UniProtKB-KW"/>
</dbReference>
<dbReference type="GO" id="GO:0004788">
    <property type="term" value="F:thiamine diphosphokinase activity"/>
    <property type="evidence" value="ECO:0007669"/>
    <property type="project" value="InterPro"/>
</dbReference>
<keyword evidence="7" id="KW-1185">Reference proteome</keyword>
<dbReference type="SUPFAM" id="SSF63999">
    <property type="entry name" value="Thiamin pyrophosphokinase, catalytic domain"/>
    <property type="match status" value="1"/>
</dbReference>
<keyword evidence="4" id="KW-0067">ATP-binding</keyword>
<evidence type="ECO:0000256" key="4">
    <source>
        <dbReference type="ARBA" id="ARBA00022840"/>
    </source>
</evidence>
<dbReference type="InterPro" id="IPR006282">
    <property type="entry name" value="Thi_PPkinase"/>
</dbReference>
<name>A0A922N301_9PLEO</name>
<dbReference type="GO" id="GO:0009229">
    <property type="term" value="P:thiamine diphosphate biosynthetic process"/>
    <property type="evidence" value="ECO:0007669"/>
    <property type="project" value="InterPro"/>
</dbReference>
<dbReference type="Proteomes" id="UP000249757">
    <property type="component" value="Unassembled WGS sequence"/>
</dbReference>
<dbReference type="GO" id="GO:0016301">
    <property type="term" value="F:kinase activity"/>
    <property type="evidence" value="ECO:0007669"/>
    <property type="project" value="UniProtKB-KW"/>
</dbReference>
<evidence type="ECO:0000313" key="7">
    <source>
        <dbReference type="Proteomes" id="UP000249757"/>
    </source>
</evidence>
<dbReference type="Pfam" id="PF04265">
    <property type="entry name" value="TPK_B1_binding"/>
    <property type="match status" value="1"/>
</dbReference>
<feature type="domain" description="Thiamin pyrophosphokinase thiamin-binding" evidence="5">
    <location>
        <begin position="498"/>
        <end position="552"/>
    </location>
</feature>
<dbReference type="SUPFAM" id="SSF63862">
    <property type="entry name" value="Thiamin pyrophosphokinase, substrate-binding domain"/>
    <property type="match status" value="1"/>
</dbReference>
<dbReference type="NCBIfam" id="TIGR01378">
    <property type="entry name" value="thi_PPkinase"/>
    <property type="match status" value="1"/>
</dbReference>
<dbReference type="EMBL" id="NRDI02000017">
    <property type="protein sequence ID" value="KAI1510304.1"/>
    <property type="molecule type" value="Genomic_DNA"/>
</dbReference>
<dbReference type="SMART" id="SM00983">
    <property type="entry name" value="TPK_B1_binding"/>
    <property type="match status" value="1"/>
</dbReference>
<dbReference type="Pfam" id="PF04263">
    <property type="entry name" value="TPK_catalytic"/>
    <property type="match status" value="1"/>
</dbReference>
<protein>
    <submittedName>
        <fullName evidence="6">Catalytic domain containing protein</fullName>
    </submittedName>
</protein>
<accession>A0A922N301</accession>
<dbReference type="GO" id="GO:0030975">
    <property type="term" value="F:thiamine binding"/>
    <property type="evidence" value="ECO:0007669"/>
    <property type="project" value="InterPro"/>
</dbReference>
<evidence type="ECO:0000256" key="1">
    <source>
        <dbReference type="ARBA" id="ARBA00022679"/>
    </source>
</evidence>